<dbReference type="Proteomes" id="UP000252631">
    <property type="component" value="Unassembled WGS sequence"/>
</dbReference>
<evidence type="ECO:0000313" key="3">
    <source>
        <dbReference type="EMBL" id="SSW92200.1"/>
    </source>
</evidence>
<feature type="region of interest" description="Disordered" evidence="1">
    <location>
        <begin position="1"/>
        <end position="30"/>
    </location>
</feature>
<feature type="compositionally biased region" description="Polar residues" evidence="1">
    <location>
        <begin position="20"/>
        <end position="29"/>
    </location>
</feature>
<evidence type="ECO:0000313" key="5">
    <source>
        <dbReference type="Proteomes" id="UP000256343"/>
    </source>
</evidence>
<dbReference type="RefSeq" id="WP_244601324.1">
    <property type="nucleotide sequence ID" value="NZ_QRDT01000017.1"/>
</dbReference>
<protein>
    <submittedName>
        <fullName evidence="3">Uncharacterized protein</fullName>
    </submittedName>
</protein>
<sequence>MTSSQLPGNAFAENADEGSEQQARSSAATSAIAVVQTAMDPKFQAAANGPIPPHPLPAAGRPPNRRESSAERDEIAKRIAAFRNLQISLKREREDYYERTLARTRAALASDAKSAR</sequence>
<dbReference type="Proteomes" id="UP000256343">
    <property type="component" value="Unassembled WGS sequence"/>
</dbReference>
<accession>A0A336JRK9</accession>
<feature type="compositionally biased region" description="Basic and acidic residues" evidence="1">
    <location>
        <begin position="64"/>
        <end position="75"/>
    </location>
</feature>
<evidence type="ECO:0000313" key="2">
    <source>
        <dbReference type="EMBL" id="RED30331.1"/>
    </source>
</evidence>
<dbReference type="AlphaFoldDB" id="A0A336JRK9"/>
<feature type="region of interest" description="Disordered" evidence="1">
    <location>
        <begin position="43"/>
        <end position="75"/>
    </location>
</feature>
<evidence type="ECO:0000313" key="4">
    <source>
        <dbReference type="Proteomes" id="UP000252631"/>
    </source>
</evidence>
<proteinExistence type="predicted"/>
<gene>
    <name evidence="2" type="ORF">BJ125_11759</name>
    <name evidence="3" type="ORF">SAMN05892882_11759</name>
</gene>
<dbReference type="EMBL" id="QRDT01000017">
    <property type="protein sequence ID" value="RED30331.1"/>
    <property type="molecule type" value="Genomic_DNA"/>
</dbReference>
<reference evidence="3 4" key="1">
    <citation type="submission" date="2017-08" db="EMBL/GenBank/DDBJ databases">
        <authorList>
            <person name="de Groot N.N."/>
        </authorList>
    </citation>
    <scope>NUCLEOTIDE SEQUENCE [LARGE SCALE GENOMIC DNA]</scope>
    <source>
        <strain evidence="3 4">JA575</strain>
    </source>
</reference>
<keyword evidence="5" id="KW-1185">Reference proteome</keyword>
<organism evidence="3 4">
    <name type="scientific">Rhodopseudomonas pentothenatexigens</name>
    <dbReference type="NCBI Taxonomy" id="999699"/>
    <lineage>
        <taxon>Bacteria</taxon>
        <taxon>Pseudomonadati</taxon>
        <taxon>Pseudomonadota</taxon>
        <taxon>Alphaproteobacteria</taxon>
        <taxon>Hyphomicrobiales</taxon>
        <taxon>Nitrobacteraceae</taxon>
        <taxon>Rhodopseudomonas</taxon>
    </lineage>
</organism>
<dbReference type="EMBL" id="UFQQ01000017">
    <property type="protein sequence ID" value="SSW92200.1"/>
    <property type="molecule type" value="Genomic_DNA"/>
</dbReference>
<evidence type="ECO:0000256" key="1">
    <source>
        <dbReference type="SAM" id="MobiDB-lite"/>
    </source>
</evidence>
<name>A0A336JRK9_9BRAD</name>
<reference evidence="2 5" key="2">
    <citation type="submission" date="2018-07" db="EMBL/GenBank/DDBJ databases">
        <title>Genomic Encyclopedia of Archaeal and Bacterial Type Strains, Phase II (KMG-II): from individual species to whole genera.</title>
        <authorList>
            <person name="Goeker M."/>
        </authorList>
    </citation>
    <scope>NUCLEOTIDE SEQUENCE [LARGE SCALE GENOMIC DNA]</scope>
    <source>
        <strain evidence="2 5">JA575</strain>
    </source>
</reference>